<dbReference type="EMBL" id="CP060412">
    <property type="protein sequence ID" value="QNJ99931.1"/>
    <property type="molecule type" value="Genomic_DNA"/>
</dbReference>
<gene>
    <name evidence="3" type="ORF">H8F01_12365</name>
</gene>
<keyword evidence="2" id="KW-0732">Signal</keyword>
<accession>A0A7G8PZH4</accession>
<name>A0A7G8PZH4_9GAMM</name>
<evidence type="ECO:0000256" key="2">
    <source>
        <dbReference type="SAM" id="SignalP"/>
    </source>
</evidence>
<reference evidence="3 4" key="1">
    <citation type="submission" date="2020-08" db="EMBL/GenBank/DDBJ databases">
        <title>Dyella sp. G9 isolated from forest soil.</title>
        <authorList>
            <person name="Fu J."/>
            <person name="Qiu L."/>
        </authorList>
    </citation>
    <scope>NUCLEOTIDE SEQUENCE [LARGE SCALE GENOMIC DNA]</scope>
    <source>
        <strain evidence="3 4">G9</strain>
    </source>
</reference>
<evidence type="ECO:0000313" key="3">
    <source>
        <dbReference type="EMBL" id="QNJ99931.1"/>
    </source>
</evidence>
<protein>
    <submittedName>
        <fullName evidence="3">SEL1-like repeat protein</fullName>
    </submittedName>
</protein>
<feature type="compositionally biased region" description="Basic and acidic residues" evidence="1">
    <location>
        <begin position="36"/>
        <end position="48"/>
    </location>
</feature>
<sequence length="259" mass="28252">MTARIRYAPLVACAMLLLAGSAQAAYPPQSATGEAPARETFKPDRSPEEVGQSYCPTGMQRFVPGSYYYCMGRRELAKGNHARSMAALIEAARWGSKQAQFLLGVGYFKGDNPRQDRARGLAWLGLAAERGDVLYLGVLKSAMAQATDEEKARASQLYTELLGSYGDDVAAVRAERRYRRERDQLVRGDVYGAEICIDGLNATRPPTARADDPDQTFCPSRLPVALVARQVDESAEEVLRGWAGHVTVGEPRKVPAPGQ</sequence>
<evidence type="ECO:0000313" key="4">
    <source>
        <dbReference type="Proteomes" id="UP000515873"/>
    </source>
</evidence>
<dbReference type="RefSeq" id="WP_187055421.1">
    <property type="nucleotide sequence ID" value="NZ_CP060412.1"/>
</dbReference>
<organism evidence="3 4">
    <name type="scientific">Dyella telluris</name>
    <dbReference type="NCBI Taxonomy" id="2763498"/>
    <lineage>
        <taxon>Bacteria</taxon>
        <taxon>Pseudomonadati</taxon>
        <taxon>Pseudomonadota</taxon>
        <taxon>Gammaproteobacteria</taxon>
        <taxon>Lysobacterales</taxon>
        <taxon>Rhodanobacteraceae</taxon>
        <taxon>Dyella</taxon>
    </lineage>
</organism>
<keyword evidence="4" id="KW-1185">Reference proteome</keyword>
<dbReference type="InterPro" id="IPR011990">
    <property type="entry name" value="TPR-like_helical_dom_sf"/>
</dbReference>
<dbReference type="Gene3D" id="1.25.40.10">
    <property type="entry name" value="Tetratricopeptide repeat domain"/>
    <property type="match status" value="1"/>
</dbReference>
<feature type="signal peptide" evidence="2">
    <location>
        <begin position="1"/>
        <end position="24"/>
    </location>
</feature>
<dbReference type="SUPFAM" id="SSF81901">
    <property type="entry name" value="HCP-like"/>
    <property type="match status" value="1"/>
</dbReference>
<feature type="region of interest" description="Disordered" evidence="1">
    <location>
        <begin position="27"/>
        <end position="53"/>
    </location>
</feature>
<dbReference type="AlphaFoldDB" id="A0A7G8PZH4"/>
<dbReference type="Proteomes" id="UP000515873">
    <property type="component" value="Chromosome"/>
</dbReference>
<feature type="chain" id="PRO_5028991487" evidence="2">
    <location>
        <begin position="25"/>
        <end position="259"/>
    </location>
</feature>
<evidence type="ECO:0000256" key="1">
    <source>
        <dbReference type="SAM" id="MobiDB-lite"/>
    </source>
</evidence>
<dbReference type="KEGG" id="dtl:H8F01_12365"/>
<proteinExistence type="predicted"/>